<dbReference type="RefSeq" id="WP_138195796.1">
    <property type="nucleotide sequence ID" value="NZ_VCIW01000013.1"/>
</dbReference>
<dbReference type="AlphaFoldDB" id="A0A5R9G326"/>
<evidence type="ECO:0000256" key="1">
    <source>
        <dbReference type="ARBA" id="ARBA00004127"/>
    </source>
</evidence>
<dbReference type="InterPro" id="IPR010652">
    <property type="entry name" value="DUF1232"/>
</dbReference>
<dbReference type="EMBL" id="VCIW01000013">
    <property type="protein sequence ID" value="TLS50762.1"/>
    <property type="molecule type" value="Genomic_DNA"/>
</dbReference>
<proteinExistence type="predicted"/>
<comment type="subcellular location">
    <subcellularLocation>
        <location evidence="1">Endomembrane system</location>
        <topology evidence="1">Multi-pass membrane protein</topology>
    </subcellularLocation>
</comment>
<evidence type="ECO:0000313" key="7">
    <source>
        <dbReference type="Proteomes" id="UP000309676"/>
    </source>
</evidence>
<name>A0A5R9G326_9BACL</name>
<keyword evidence="4" id="KW-0472">Membrane</keyword>
<dbReference type="GO" id="GO:0012505">
    <property type="term" value="C:endomembrane system"/>
    <property type="evidence" value="ECO:0007669"/>
    <property type="project" value="UniProtKB-SubCell"/>
</dbReference>
<evidence type="ECO:0000256" key="2">
    <source>
        <dbReference type="ARBA" id="ARBA00022692"/>
    </source>
</evidence>
<keyword evidence="3" id="KW-1133">Transmembrane helix</keyword>
<gene>
    <name evidence="6" type="ORF">FE782_18870</name>
</gene>
<dbReference type="OrthoDB" id="9793277at2"/>
<evidence type="ECO:0000259" key="5">
    <source>
        <dbReference type="Pfam" id="PF06803"/>
    </source>
</evidence>
<protein>
    <submittedName>
        <fullName evidence="6">DUF1232 domain-containing protein</fullName>
    </submittedName>
</protein>
<organism evidence="6 7">
    <name type="scientific">Paenibacillus antri</name>
    <dbReference type="NCBI Taxonomy" id="2582848"/>
    <lineage>
        <taxon>Bacteria</taxon>
        <taxon>Bacillati</taxon>
        <taxon>Bacillota</taxon>
        <taxon>Bacilli</taxon>
        <taxon>Bacillales</taxon>
        <taxon>Paenibacillaceae</taxon>
        <taxon>Paenibacillus</taxon>
    </lineage>
</organism>
<dbReference type="Pfam" id="PF06803">
    <property type="entry name" value="DUF1232"/>
    <property type="match status" value="1"/>
</dbReference>
<comment type="caution">
    <text evidence="6">The sequence shown here is derived from an EMBL/GenBank/DDBJ whole genome shotgun (WGS) entry which is preliminary data.</text>
</comment>
<accession>A0A5R9G326</accession>
<reference evidence="6 7" key="1">
    <citation type="submission" date="2019-05" db="EMBL/GenBank/DDBJ databases">
        <authorList>
            <person name="Narsing Rao M.P."/>
            <person name="Li W.J."/>
        </authorList>
    </citation>
    <scope>NUCLEOTIDE SEQUENCE [LARGE SCALE GENOMIC DNA]</scope>
    <source>
        <strain evidence="6 7">SYSU_K30003</strain>
    </source>
</reference>
<keyword evidence="7" id="KW-1185">Reference proteome</keyword>
<evidence type="ECO:0000313" key="6">
    <source>
        <dbReference type="EMBL" id="TLS50762.1"/>
    </source>
</evidence>
<evidence type="ECO:0000256" key="3">
    <source>
        <dbReference type="ARBA" id="ARBA00022989"/>
    </source>
</evidence>
<dbReference type="Proteomes" id="UP000309676">
    <property type="component" value="Unassembled WGS sequence"/>
</dbReference>
<feature type="domain" description="DUF1232" evidence="5">
    <location>
        <begin position="55"/>
        <end position="90"/>
    </location>
</feature>
<evidence type="ECO:0000256" key="4">
    <source>
        <dbReference type="ARBA" id="ARBA00023136"/>
    </source>
</evidence>
<keyword evidence="2" id="KW-0812">Transmembrane</keyword>
<sequence length="151" mass="16509">MSEGSGDDRDYKKHYSEESFWEKLKKHAMNAGKKAVYAALLSYYAVQNPSVPFKAKMTIYGALGYLILPVDLVPDFLPAVGYGDDLAALLYAVGTIATYLNKEVKENALGKMAEWFGPVPREDRDILEVDATIVEVEKGIDEAAGGGSNPK</sequence>